<reference evidence="3" key="1">
    <citation type="submission" date="2010-12" db="EMBL/GenBank/DDBJ databases">
        <title>Complete sequence of Bacillus cellulosilyticus DSM 2522.</title>
        <authorList>
            <consortium name="US DOE Joint Genome Institute"/>
            <person name="Lucas S."/>
            <person name="Copeland A."/>
            <person name="Lapidus A."/>
            <person name="Cheng J.-F."/>
            <person name="Bruce D."/>
            <person name="Goodwin L."/>
            <person name="Pitluck S."/>
            <person name="Chertkov O."/>
            <person name="Detter J.C."/>
            <person name="Han C."/>
            <person name="Tapia R."/>
            <person name="Land M."/>
            <person name="Hauser L."/>
            <person name="Jeffries C."/>
            <person name="Kyrpides N."/>
            <person name="Ivanova N."/>
            <person name="Mikhailova N."/>
            <person name="Brumm P."/>
            <person name="Mead D."/>
            <person name="Woyke T."/>
        </authorList>
    </citation>
    <scope>NUCLEOTIDE SEQUENCE [LARGE SCALE GENOMIC DNA]</scope>
    <source>
        <strain evidence="3">DSM 2522</strain>
    </source>
</reference>
<feature type="region of interest" description="Disordered" evidence="2">
    <location>
        <begin position="31"/>
        <end position="74"/>
    </location>
</feature>
<dbReference type="AlphaFoldDB" id="E6TW39"/>
<gene>
    <name evidence="3" type="ordered locus">Bcell_1599</name>
</gene>
<keyword evidence="4" id="KW-1185">Reference proteome</keyword>
<organism evidence="3 4">
    <name type="scientific">Evansella cellulosilytica (strain ATCC 21833 / DSM 2522 / FERM P-1141 / JCM 9156 / N-4)</name>
    <name type="common">Bacillus cellulosilyticus</name>
    <dbReference type="NCBI Taxonomy" id="649639"/>
    <lineage>
        <taxon>Bacteria</taxon>
        <taxon>Bacillati</taxon>
        <taxon>Bacillota</taxon>
        <taxon>Bacilli</taxon>
        <taxon>Bacillales</taxon>
        <taxon>Bacillaceae</taxon>
        <taxon>Evansella</taxon>
    </lineage>
</organism>
<dbReference type="OrthoDB" id="2967741at2"/>
<keyword evidence="1" id="KW-0175">Coiled coil</keyword>
<dbReference type="eggNOG" id="ENOG5030CWI">
    <property type="taxonomic scope" value="Bacteria"/>
</dbReference>
<feature type="compositionally biased region" description="Polar residues" evidence="2">
    <location>
        <begin position="31"/>
        <end position="47"/>
    </location>
</feature>
<evidence type="ECO:0000256" key="2">
    <source>
        <dbReference type="SAM" id="MobiDB-lite"/>
    </source>
</evidence>
<evidence type="ECO:0000313" key="3">
    <source>
        <dbReference type="EMBL" id="ADU29862.1"/>
    </source>
</evidence>
<dbReference type="KEGG" id="bco:Bcell_1599"/>
<protein>
    <submittedName>
        <fullName evidence="3">Uncharacterized protein</fullName>
    </submittedName>
</protein>
<dbReference type="STRING" id="649639.Bcell_1599"/>
<feature type="coiled-coil region" evidence="1">
    <location>
        <begin position="83"/>
        <end position="110"/>
    </location>
</feature>
<sequence length="160" mass="18370">MGLIEALLGNPLLLILLIGALFSFFQRLGASNTEEQQQPPKRNTPQQEIDWEDIFRQEESKQEPAEKSSVNDVYTPDSYYNSEDELAKANSELQDRYEATKKRKQRARELEQVMKKDSPIFTEDITKQTNVGVSFSNMTREDAIKGIIWSEVLGKPKSKK</sequence>
<accession>E6TW39</accession>
<feature type="compositionally biased region" description="Basic and acidic residues" evidence="2">
    <location>
        <begin position="53"/>
        <end position="66"/>
    </location>
</feature>
<dbReference type="EMBL" id="CP002394">
    <property type="protein sequence ID" value="ADU29862.1"/>
    <property type="molecule type" value="Genomic_DNA"/>
</dbReference>
<evidence type="ECO:0000313" key="4">
    <source>
        <dbReference type="Proteomes" id="UP000001401"/>
    </source>
</evidence>
<proteinExistence type="predicted"/>
<dbReference type="Proteomes" id="UP000001401">
    <property type="component" value="Chromosome"/>
</dbReference>
<dbReference type="HOGENOM" id="CLU_1648740_0_0_9"/>
<name>E6TW39_EVAC2</name>
<evidence type="ECO:0000256" key="1">
    <source>
        <dbReference type="SAM" id="Coils"/>
    </source>
</evidence>
<dbReference type="RefSeq" id="WP_013488199.1">
    <property type="nucleotide sequence ID" value="NC_014829.1"/>
</dbReference>